<keyword evidence="1" id="KW-0732">Signal</keyword>
<evidence type="ECO:0000313" key="3">
    <source>
        <dbReference type="RefSeq" id="XP_055887473.1"/>
    </source>
</evidence>
<sequence length="627" mass="71300">MVVTNKVCIFLSVVITCMKDCHGCFPLDDLFIFNRVWKQQTSLFNYTIMTVGTEADDLMQLDFYHGQSLQRTVLMRCLIAYGESRYLVRTENELEEDSLYSCVQFEILTYTIFQMSQTVSDDIRKKVNCVEDSYTEDASIWFANLSYFGVDCPLTGGYQLVTNADNADSLALSPKCFDSIYTYNPRFQFQCDNVKSGNVVLEMGDACTFNALVDRMQIVKRNIVFFRCMGHWSRGSTVSLLLQMQENEGQVWCLQYQNLPHQEGFMPMFLSLDGRCSKDNVFTSGEGRKSMQSVYGALAHFYPPNDPKCRESYNDTQCSENDVCLSSNQCPALCNRCRKEENFNPCKFDAKLRGRWKPVSLLLNYIYVSVDVHSISGYYGDFACRDEQGQDGPNVKQLRLVQTGSVPSCMPFYACLTMKYLAAGILFFEFRSVIRNQVTGEPYSCADGSEKWGHLNLMKTESPLTLFDTTKLTKTGCNVTRQYVFPTPHSKCRLVVHKCAGSCSSISPTFDSSTCSNDTIQANPLQSNHICLGTVPFQDQVYGILTIYKKTSQYFCWIFANTRLFIATPEQCNQKSVSLILEDEDALSIYNPLKQLSEDVEDNAQIITLSITLTLSQYIIVQYFISF</sequence>
<evidence type="ECO:0000313" key="2">
    <source>
        <dbReference type="Proteomes" id="UP001165740"/>
    </source>
</evidence>
<organism evidence="2 3">
    <name type="scientific">Biomphalaria glabrata</name>
    <name type="common">Bloodfluke planorb</name>
    <name type="synonym">Freshwater snail</name>
    <dbReference type="NCBI Taxonomy" id="6526"/>
    <lineage>
        <taxon>Eukaryota</taxon>
        <taxon>Metazoa</taxon>
        <taxon>Spiralia</taxon>
        <taxon>Lophotrochozoa</taxon>
        <taxon>Mollusca</taxon>
        <taxon>Gastropoda</taxon>
        <taxon>Heterobranchia</taxon>
        <taxon>Euthyneura</taxon>
        <taxon>Panpulmonata</taxon>
        <taxon>Hygrophila</taxon>
        <taxon>Lymnaeoidea</taxon>
        <taxon>Planorbidae</taxon>
        <taxon>Biomphalaria</taxon>
    </lineage>
</organism>
<feature type="signal peptide" evidence="1">
    <location>
        <begin position="1"/>
        <end position="23"/>
    </location>
</feature>
<reference evidence="3 4" key="1">
    <citation type="submission" date="2025-04" db="UniProtKB">
        <authorList>
            <consortium name="RefSeq"/>
        </authorList>
    </citation>
    <scope>IDENTIFICATION</scope>
</reference>
<dbReference type="Proteomes" id="UP001165740">
    <property type="component" value="Chromosome 6"/>
</dbReference>
<protein>
    <submittedName>
        <fullName evidence="3 4">Uncharacterized protein LOC106056445</fullName>
    </submittedName>
</protein>
<gene>
    <name evidence="3 4 5" type="primary">LOC106056445</name>
</gene>
<dbReference type="GeneID" id="106056445"/>
<keyword evidence="2" id="KW-1185">Reference proteome</keyword>
<accession>A0A9W3AJL7</accession>
<evidence type="ECO:0000256" key="1">
    <source>
        <dbReference type="SAM" id="SignalP"/>
    </source>
</evidence>
<evidence type="ECO:0000313" key="5">
    <source>
        <dbReference type="RefSeq" id="XP_055887475.1"/>
    </source>
</evidence>
<dbReference type="AlphaFoldDB" id="A0A9W3AJL7"/>
<dbReference type="RefSeq" id="XP_055887475.1">
    <property type="nucleotide sequence ID" value="XM_056031500.1"/>
</dbReference>
<dbReference type="RefSeq" id="XP_055887473.1">
    <property type="nucleotide sequence ID" value="XM_056031498.1"/>
</dbReference>
<dbReference type="RefSeq" id="XP_055887474.1">
    <property type="nucleotide sequence ID" value="XM_056031499.1"/>
</dbReference>
<dbReference type="OMA" id="HIRMESE"/>
<feature type="chain" id="PRO_5044702854" evidence="1">
    <location>
        <begin position="24"/>
        <end position="627"/>
    </location>
</feature>
<evidence type="ECO:0000313" key="4">
    <source>
        <dbReference type="RefSeq" id="XP_055887474.1"/>
    </source>
</evidence>
<name>A0A9W3AJL7_BIOGL</name>
<proteinExistence type="predicted"/>